<evidence type="ECO:0000313" key="2">
    <source>
        <dbReference type="Proteomes" id="UP000800093"/>
    </source>
</evidence>
<accession>A0A9P4JZL8</accession>
<dbReference type="Proteomes" id="UP000800093">
    <property type="component" value="Unassembled WGS sequence"/>
</dbReference>
<name>A0A9P4JZL8_9PLEO</name>
<dbReference type="EMBL" id="ML986710">
    <property type="protein sequence ID" value="KAF2259396.1"/>
    <property type="molecule type" value="Genomic_DNA"/>
</dbReference>
<sequence length="186" mass="21226">MNIIISSISLTTCPTIYFRSDAIPLRHQPNHLHRPPNHEPRFRRGVMFQRLGKHASISDMGRRSHLLIASDNSQKSINRFPLQRQTDEIDRQQADILNKVQICERTDAQLRMCVKFEANSNSRRRLCRMLDPGGLSGCHGEQRENVGMAAECRIYNYVWQTNVRVSRGNCIAGSDSRTAPSIPKSV</sequence>
<organism evidence="1 2">
    <name type="scientific">Lojkania enalia</name>
    <dbReference type="NCBI Taxonomy" id="147567"/>
    <lineage>
        <taxon>Eukaryota</taxon>
        <taxon>Fungi</taxon>
        <taxon>Dikarya</taxon>
        <taxon>Ascomycota</taxon>
        <taxon>Pezizomycotina</taxon>
        <taxon>Dothideomycetes</taxon>
        <taxon>Pleosporomycetidae</taxon>
        <taxon>Pleosporales</taxon>
        <taxon>Pleosporales incertae sedis</taxon>
        <taxon>Lojkania</taxon>
    </lineage>
</organism>
<evidence type="ECO:0000313" key="1">
    <source>
        <dbReference type="EMBL" id="KAF2259396.1"/>
    </source>
</evidence>
<gene>
    <name evidence="1" type="ORF">CC78DRAFT_69638</name>
</gene>
<protein>
    <submittedName>
        <fullName evidence="1">Uncharacterized protein</fullName>
    </submittedName>
</protein>
<dbReference type="AlphaFoldDB" id="A0A9P4JZL8"/>
<proteinExistence type="predicted"/>
<reference evidence="2" key="1">
    <citation type="journal article" date="2020" name="Stud. Mycol.">
        <title>101 Dothideomycetes genomes: A test case for predicting lifestyles and emergence of pathogens.</title>
        <authorList>
            <person name="Haridas S."/>
            <person name="Albert R."/>
            <person name="Binder M."/>
            <person name="Bloem J."/>
            <person name="LaButti K."/>
            <person name="Salamov A."/>
            <person name="Andreopoulos B."/>
            <person name="Baker S."/>
            <person name="Barry K."/>
            <person name="Bills G."/>
            <person name="Bluhm B."/>
            <person name="Cannon C."/>
            <person name="Castanera R."/>
            <person name="Culley D."/>
            <person name="Daum C."/>
            <person name="Ezra D."/>
            <person name="Gonzalez J."/>
            <person name="Henrissat B."/>
            <person name="Kuo A."/>
            <person name="Liang C."/>
            <person name="Lipzen A."/>
            <person name="Lutzoni F."/>
            <person name="Magnuson J."/>
            <person name="Mondo S."/>
            <person name="Nolan M."/>
            <person name="Ohm R."/>
            <person name="Pangilinan J."/>
            <person name="Park H.-J."/>
            <person name="Ramirez L."/>
            <person name="Alfaro M."/>
            <person name="Sun H."/>
            <person name="Tritt A."/>
            <person name="Yoshinaga Y."/>
            <person name="Zwiers L.-H."/>
            <person name="Turgeon B."/>
            <person name="Goodwin S."/>
            <person name="Spatafora J."/>
            <person name="Crous P."/>
            <person name="Grigoriev I."/>
        </authorList>
    </citation>
    <scope>NUCLEOTIDE SEQUENCE [LARGE SCALE GENOMIC DNA]</scope>
    <source>
        <strain evidence="2">CBS 304.66</strain>
    </source>
</reference>
<comment type="caution">
    <text evidence="1">The sequence shown here is derived from an EMBL/GenBank/DDBJ whole genome shotgun (WGS) entry which is preliminary data.</text>
</comment>
<keyword evidence="2" id="KW-1185">Reference proteome</keyword>